<dbReference type="GeneID" id="68852124"/>
<dbReference type="RefSeq" id="WP_229112099.1">
    <property type="nucleotide sequence ID" value="NZ_CP064788.1"/>
</dbReference>
<keyword evidence="2" id="KW-1185">Reference proteome</keyword>
<evidence type="ECO:0000313" key="1">
    <source>
        <dbReference type="EMBL" id="QSG08887.1"/>
    </source>
</evidence>
<accession>A0A897N866</accession>
<dbReference type="EMBL" id="CP064788">
    <property type="protein sequence ID" value="QSG08887.1"/>
    <property type="molecule type" value="Genomic_DNA"/>
</dbReference>
<name>A0A897N866_9EURY</name>
<gene>
    <name evidence="1" type="ORF">HSR122_1494</name>
</gene>
<evidence type="ECO:0000313" key="2">
    <source>
        <dbReference type="Proteomes" id="UP000662973"/>
    </source>
</evidence>
<organism evidence="1 2">
    <name type="scientific">Halapricum desulfuricans</name>
    <dbReference type="NCBI Taxonomy" id="2841257"/>
    <lineage>
        <taxon>Archaea</taxon>
        <taxon>Methanobacteriati</taxon>
        <taxon>Methanobacteriota</taxon>
        <taxon>Stenosarchaea group</taxon>
        <taxon>Halobacteria</taxon>
        <taxon>Halobacteriales</taxon>
        <taxon>Haloarculaceae</taxon>
        <taxon>Halapricum</taxon>
    </lineage>
</organism>
<reference evidence="1 2" key="1">
    <citation type="submission" date="2020-11" db="EMBL/GenBank/DDBJ databases">
        <title>Carbohydrate-dependent, anaerobic sulfur respiration: A novel catabolism in halophilic archaea.</title>
        <authorList>
            <person name="Sorokin D.Y."/>
            <person name="Messina E."/>
            <person name="Smedile F."/>
            <person name="La Cono V."/>
            <person name="Hallsworth J.E."/>
            <person name="Yakimov M.M."/>
        </authorList>
    </citation>
    <scope>NUCLEOTIDE SEQUENCE [LARGE SCALE GENOMIC DNA]</scope>
    <source>
        <strain evidence="1 2">HSR12-2</strain>
    </source>
</reference>
<protein>
    <submittedName>
        <fullName evidence="1">Uncharacterized protein</fullName>
    </submittedName>
</protein>
<proteinExistence type="predicted"/>
<dbReference type="Proteomes" id="UP000662973">
    <property type="component" value="Chromosome"/>
</dbReference>
<dbReference type="AlphaFoldDB" id="A0A897N866"/>
<dbReference type="KEGG" id="hds:HSR122_1494"/>
<sequence>MTTNSYFVDDDRPAVSYGPKPGHGDRWVLAFSAEGERVELELGEQAMYDLWIEVRGVPWPHADNHNRLVRQVVHAANGADREMLEDALEALGVPAYER</sequence>